<evidence type="ECO:0000313" key="2">
    <source>
        <dbReference type="Proteomes" id="UP000319004"/>
    </source>
</evidence>
<accession>A0A518HW98</accession>
<dbReference type="PANTHER" id="PTHR35279">
    <property type="match status" value="1"/>
</dbReference>
<reference evidence="1 2" key="1">
    <citation type="submission" date="2019-03" db="EMBL/GenBank/DDBJ databases">
        <title>Deep-cultivation of Planctomycetes and their phenomic and genomic characterization uncovers novel biology.</title>
        <authorList>
            <person name="Wiegand S."/>
            <person name="Jogler M."/>
            <person name="Boedeker C."/>
            <person name="Pinto D."/>
            <person name="Vollmers J."/>
            <person name="Rivas-Marin E."/>
            <person name="Kohn T."/>
            <person name="Peeters S.H."/>
            <person name="Heuer A."/>
            <person name="Rast P."/>
            <person name="Oberbeckmann S."/>
            <person name="Bunk B."/>
            <person name="Jeske O."/>
            <person name="Meyerdierks A."/>
            <person name="Storesund J.E."/>
            <person name="Kallscheuer N."/>
            <person name="Luecker S."/>
            <person name="Lage O.M."/>
            <person name="Pohl T."/>
            <person name="Merkel B.J."/>
            <person name="Hornburger P."/>
            <person name="Mueller R.-W."/>
            <person name="Bruemmer F."/>
            <person name="Labrenz M."/>
            <person name="Spormann A.M."/>
            <person name="Op den Camp H."/>
            <person name="Overmann J."/>
            <person name="Amann R."/>
            <person name="Jetten M.S.M."/>
            <person name="Mascher T."/>
            <person name="Medema M.H."/>
            <person name="Devos D.P."/>
            <person name="Kaster A.-K."/>
            <person name="Ovreas L."/>
            <person name="Rohde M."/>
            <person name="Galperin M.Y."/>
            <person name="Jogler C."/>
        </authorList>
    </citation>
    <scope>NUCLEOTIDE SEQUENCE [LARGE SCALE GENOMIC DNA]</scope>
    <source>
        <strain evidence="1 2">Enr13</strain>
    </source>
</reference>
<dbReference type="EMBL" id="CP037423">
    <property type="protein sequence ID" value="QDV45125.1"/>
    <property type="molecule type" value="Genomic_DNA"/>
</dbReference>
<dbReference type="InterPro" id="IPR023296">
    <property type="entry name" value="Glyco_hydro_beta-prop_sf"/>
</dbReference>
<dbReference type="AlphaFoldDB" id="A0A518HW98"/>
<organism evidence="1 2">
    <name type="scientific">Stieleria neptunia</name>
    <dbReference type="NCBI Taxonomy" id="2527979"/>
    <lineage>
        <taxon>Bacteria</taxon>
        <taxon>Pseudomonadati</taxon>
        <taxon>Planctomycetota</taxon>
        <taxon>Planctomycetia</taxon>
        <taxon>Pirellulales</taxon>
        <taxon>Pirellulaceae</taxon>
        <taxon>Stieleria</taxon>
    </lineage>
</organism>
<evidence type="ECO:0008006" key="3">
    <source>
        <dbReference type="Google" id="ProtNLM"/>
    </source>
</evidence>
<protein>
    <recommendedName>
        <fullName evidence="3">Glycosyl hydrolases family 43</fullName>
    </recommendedName>
</protein>
<gene>
    <name evidence="1" type="ORF">Enr13x_49990</name>
</gene>
<dbReference type="Gene3D" id="2.115.10.20">
    <property type="entry name" value="Glycosyl hydrolase domain, family 43"/>
    <property type="match status" value="2"/>
</dbReference>
<dbReference type="KEGG" id="snep:Enr13x_49990"/>
<keyword evidence="2" id="KW-1185">Reference proteome</keyword>
<dbReference type="Proteomes" id="UP000319004">
    <property type="component" value="Chromosome"/>
</dbReference>
<name>A0A518HW98_9BACT</name>
<proteinExistence type="predicted"/>
<dbReference type="SUPFAM" id="SSF75005">
    <property type="entry name" value="Arabinanase/levansucrase/invertase"/>
    <property type="match status" value="1"/>
</dbReference>
<evidence type="ECO:0000313" key="1">
    <source>
        <dbReference type="EMBL" id="QDV45125.1"/>
    </source>
</evidence>
<dbReference type="PANTHER" id="PTHR35279:SF1">
    <property type="entry name" value="ARABINANASE_LEVANSUCRASE_INVERTASE"/>
    <property type="match status" value="1"/>
</dbReference>
<dbReference type="OrthoDB" id="9799605at2"/>
<sequence>MTKHAPRWRKRGRLFDPTDYDLPADCVEFAQSPQALVCDGFVRIYFSSRQRDADTGKFRSHVLYVDFDWELQKVLRVTEQPALPLGGLGCFDEHGIFPFNPIRVGDRVFAYTCGWSRRVGVSVETGIGLAISDDGGITFRRIGDGPILSATRHEPCLVGDGFVQRFGDVFHMWYIFGHPWQQFPGQSEPDRIYKIAHATSPDGVHWTKDGGDQIVADAIGDGECQALPTVIERGGRFHMYFCYRYPNDFRTNPDRGYRIGYASSDDLQHWVRDDRQVGIERSASAEVWDSQMMCYPHVFHHNQNAYLLYNGNEFGRRGFGLAVAED</sequence>